<gene>
    <name evidence="12" type="ORF">HIM_10072</name>
</gene>
<feature type="compositionally biased region" description="Polar residues" evidence="10">
    <location>
        <begin position="512"/>
        <end position="522"/>
    </location>
</feature>
<dbReference type="AlphaFoldDB" id="A0A0F7ZS06"/>
<sequence>MTFTKEQLRIISEYPLADIVNSFRTKLRDSQEANNPRQEDIASLLSALVGSTAAFNLPSPDGSGNLAFKLFTIQQNVRGGNVKPDSFRSLTRCVIENESTDVQIWQAVLAIIESLDVHTPPSSIVPTFKGTPVKPSSSRLGDSETRDVVEGELFFEIRDCTFRNVGGFWDKFFDPKRWLNEQRAMLRALMKAHNGKRWIDFPNPSHEQPVWEWLQALEKDYLVDARHKLRTTKSAHQFEERKGQMDLFFQPATNRAKDNFRYKDVLVVGEQKKSDDKSRFKADLLQLTRHVRSVFADQPTRRFVHAFTLCASVMELWVFDRSGPYSSGTFDVHEEPDKFARALVGYATMDDDAMGLDTFIERKGGSRSITLDDTNGGTSKVQLMNPMVRQKAVVCRGTTCFMTRGKQVAKFSWASDKRELEYKQLKLAEERGVQGVAKAVAYRQITTIADLREDLVFPDRHRFRSDVLIDESSSATASTDSSSQKRKSSSDVASDDTSEPKRRRSNRIESGRLQTVGQQLSANKRKPSLYSTGEDPWDNRIYVCLVVSPAGRVISDFGSIKELLEAMRDAIRAHQSLFVTGNILHRDISSNNIIITNPETADSFKGMLIDLDLAKVADTGPSGARHRTGTMQFMAIEVLRQTDHTYRHDLESFFYVLLWMCARESWSKHGLTGGGHPPKSSLLRKWEVGSFRDIADAKEGHMTVNSLERIMGEFPQSLDMAKPLCLRIRSILFGDTARLHFGTPVGEPCKLYQPIIAAFNEALDKIPSSQ</sequence>
<dbReference type="EC" id="2.7.11.1" evidence="3"/>
<dbReference type="Pfam" id="PF17667">
    <property type="entry name" value="Pkinase_fungal"/>
    <property type="match status" value="1"/>
</dbReference>
<dbReference type="Gene3D" id="1.10.510.10">
    <property type="entry name" value="Transferase(Phosphotransferase) domain 1"/>
    <property type="match status" value="1"/>
</dbReference>
<protein>
    <recommendedName>
        <fullName evidence="5">EKC/KEOPS complex subunit BUD32</fullName>
        <ecNumber evidence="3">2.7.11.1</ecNumber>
    </recommendedName>
    <alternativeName>
        <fullName evidence="6 7">Atypical Serine/threonine protein kinase BUD32</fullName>
    </alternativeName>
    <alternativeName>
        <fullName evidence="4">EKC/KEOPS complex subunit bud32</fullName>
    </alternativeName>
</protein>
<keyword evidence="13" id="KW-1185">Reference proteome</keyword>
<comment type="catalytic activity">
    <reaction evidence="8">
        <text>L-threonyl-[protein] + ATP = O-phospho-L-threonyl-[protein] + ADP + H(+)</text>
        <dbReference type="Rhea" id="RHEA:46608"/>
        <dbReference type="Rhea" id="RHEA-COMP:11060"/>
        <dbReference type="Rhea" id="RHEA-COMP:11605"/>
        <dbReference type="ChEBI" id="CHEBI:15378"/>
        <dbReference type="ChEBI" id="CHEBI:30013"/>
        <dbReference type="ChEBI" id="CHEBI:30616"/>
        <dbReference type="ChEBI" id="CHEBI:61977"/>
        <dbReference type="ChEBI" id="CHEBI:456216"/>
        <dbReference type="EC" id="2.7.11.1"/>
    </reaction>
</comment>
<comment type="function">
    <text evidence="1">Component of the EKC/KEOPS complex that is required for the formation of a threonylcarbamoyl group on adenosine at position 37 (t(6)A37) in tRNAs that read codons beginning with adenine. The complex is probably involved in the transfer of the threonylcarbamoyl moiety of threonylcarbamoyl-AMP (TC-AMP) to the N6 group of A37. BUD32 has ATPase activity in the context of the EKC/KEOPS complex and likely plays a supporting role to the catalytic subunit KAE1. The EKC/KEOPS complex also promotes both telomere uncapping and telomere elongation. The complex is required for efficient recruitment of transcriptional coactivators.</text>
</comment>
<evidence type="ECO:0000256" key="5">
    <source>
        <dbReference type="ARBA" id="ARBA00019973"/>
    </source>
</evidence>
<evidence type="ECO:0000259" key="11">
    <source>
        <dbReference type="PROSITE" id="PS50011"/>
    </source>
</evidence>
<name>A0A0F7ZS06_9HYPO</name>
<dbReference type="OrthoDB" id="5584477at2759"/>
<evidence type="ECO:0000256" key="9">
    <source>
        <dbReference type="ARBA" id="ARBA00048679"/>
    </source>
</evidence>
<evidence type="ECO:0000256" key="4">
    <source>
        <dbReference type="ARBA" id="ARBA00013948"/>
    </source>
</evidence>
<evidence type="ECO:0000256" key="1">
    <source>
        <dbReference type="ARBA" id="ARBA00003747"/>
    </source>
</evidence>
<dbReference type="GO" id="GO:0004674">
    <property type="term" value="F:protein serine/threonine kinase activity"/>
    <property type="evidence" value="ECO:0007669"/>
    <property type="project" value="UniProtKB-EC"/>
</dbReference>
<evidence type="ECO:0000313" key="13">
    <source>
        <dbReference type="Proteomes" id="UP000054481"/>
    </source>
</evidence>
<evidence type="ECO:0000256" key="7">
    <source>
        <dbReference type="ARBA" id="ARBA00033194"/>
    </source>
</evidence>
<reference evidence="12 13" key="1">
    <citation type="journal article" date="2014" name="Genome Biol. Evol.">
        <title>Comparative genomics and transcriptomics analyses reveal divergent lifestyle features of nematode endoparasitic fungus Hirsutella minnesotensis.</title>
        <authorList>
            <person name="Lai Y."/>
            <person name="Liu K."/>
            <person name="Zhang X."/>
            <person name="Zhang X."/>
            <person name="Li K."/>
            <person name="Wang N."/>
            <person name="Shu C."/>
            <person name="Wu Y."/>
            <person name="Wang C."/>
            <person name="Bushley K.E."/>
            <person name="Xiang M."/>
            <person name="Liu X."/>
        </authorList>
    </citation>
    <scope>NUCLEOTIDE SEQUENCE [LARGE SCALE GENOMIC DNA]</scope>
    <source>
        <strain evidence="12 13">3608</strain>
    </source>
</reference>
<evidence type="ECO:0000256" key="3">
    <source>
        <dbReference type="ARBA" id="ARBA00012513"/>
    </source>
</evidence>
<dbReference type="PROSITE" id="PS00109">
    <property type="entry name" value="PROTEIN_KINASE_TYR"/>
    <property type="match status" value="1"/>
</dbReference>
<evidence type="ECO:0000256" key="10">
    <source>
        <dbReference type="SAM" id="MobiDB-lite"/>
    </source>
</evidence>
<comment type="subunit">
    <text evidence="2">Component of the EKC/KEOPS complex composed of at least BUD32, CGI121, GON7, KAE1 and PCC1; the whole complex dimerizes.</text>
</comment>
<feature type="compositionally biased region" description="Low complexity" evidence="10">
    <location>
        <begin position="472"/>
        <end position="482"/>
    </location>
</feature>
<feature type="domain" description="Protein kinase" evidence="11">
    <location>
        <begin position="442"/>
        <end position="770"/>
    </location>
</feature>
<dbReference type="InterPro" id="IPR011009">
    <property type="entry name" value="Kinase-like_dom_sf"/>
</dbReference>
<feature type="region of interest" description="Disordered" evidence="10">
    <location>
        <begin position="470"/>
        <end position="531"/>
    </location>
</feature>
<evidence type="ECO:0000313" key="12">
    <source>
        <dbReference type="EMBL" id="KJZ70528.1"/>
    </source>
</evidence>
<dbReference type="PROSITE" id="PS50011">
    <property type="entry name" value="PROTEIN_KINASE_DOM"/>
    <property type="match status" value="1"/>
</dbReference>
<proteinExistence type="predicted"/>
<dbReference type="PANTHER" id="PTHR38248">
    <property type="entry name" value="FUNK1 6"/>
    <property type="match status" value="1"/>
</dbReference>
<dbReference type="GO" id="GO:0005524">
    <property type="term" value="F:ATP binding"/>
    <property type="evidence" value="ECO:0007669"/>
    <property type="project" value="InterPro"/>
</dbReference>
<dbReference type="InterPro" id="IPR040976">
    <property type="entry name" value="Pkinase_fungal"/>
</dbReference>
<comment type="catalytic activity">
    <reaction evidence="9">
        <text>L-seryl-[protein] + ATP = O-phospho-L-seryl-[protein] + ADP + H(+)</text>
        <dbReference type="Rhea" id="RHEA:17989"/>
        <dbReference type="Rhea" id="RHEA-COMP:9863"/>
        <dbReference type="Rhea" id="RHEA-COMP:11604"/>
        <dbReference type="ChEBI" id="CHEBI:15378"/>
        <dbReference type="ChEBI" id="CHEBI:29999"/>
        <dbReference type="ChEBI" id="CHEBI:30616"/>
        <dbReference type="ChEBI" id="CHEBI:83421"/>
        <dbReference type="ChEBI" id="CHEBI:456216"/>
        <dbReference type="EC" id="2.7.11.1"/>
    </reaction>
</comment>
<organism evidence="12 13">
    <name type="scientific">Hirsutella minnesotensis 3608</name>
    <dbReference type="NCBI Taxonomy" id="1043627"/>
    <lineage>
        <taxon>Eukaryota</taxon>
        <taxon>Fungi</taxon>
        <taxon>Dikarya</taxon>
        <taxon>Ascomycota</taxon>
        <taxon>Pezizomycotina</taxon>
        <taxon>Sordariomycetes</taxon>
        <taxon>Hypocreomycetidae</taxon>
        <taxon>Hypocreales</taxon>
        <taxon>Ophiocordycipitaceae</taxon>
        <taxon>Hirsutella</taxon>
    </lineage>
</organism>
<evidence type="ECO:0000256" key="6">
    <source>
        <dbReference type="ARBA" id="ARBA00030980"/>
    </source>
</evidence>
<accession>A0A0F7ZS06</accession>
<evidence type="ECO:0000256" key="2">
    <source>
        <dbReference type="ARBA" id="ARBA00011534"/>
    </source>
</evidence>
<dbReference type="InterPro" id="IPR000719">
    <property type="entry name" value="Prot_kinase_dom"/>
</dbReference>
<dbReference type="InterPro" id="IPR008266">
    <property type="entry name" value="Tyr_kinase_AS"/>
</dbReference>
<dbReference type="SUPFAM" id="SSF56112">
    <property type="entry name" value="Protein kinase-like (PK-like)"/>
    <property type="match status" value="1"/>
</dbReference>
<dbReference type="PANTHER" id="PTHR38248:SF2">
    <property type="entry name" value="FUNK1 11"/>
    <property type="match status" value="1"/>
</dbReference>
<evidence type="ECO:0000256" key="8">
    <source>
        <dbReference type="ARBA" id="ARBA00047899"/>
    </source>
</evidence>
<dbReference type="EMBL" id="KQ030620">
    <property type="protein sequence ID" value="KJZ70528.1"/>
    <property type="molecule type" value="Genomic_DNA"/>
</dbReference>
<dbReference type="Proteomes" id="UP000054481">
    <property type="component" value="Unassembled WGS sequence"/>
</dbReference>